<dbReference type="Gene3D" id="3.30.1140.32">
    <property type="entry name" value="Ribosomal protein S3, C-terminal domain"/>
    <property type="match status" value="1"/>
</dbReference>
<dbReference type="OrthoDB" id="3260152at2759"/>
<evidence type="ECO:0000256" key="1">
    <source>
        <dbReference type="ARBA" id="ARBA00004173"/>
    </source>
</evidence>
<keyword evidence="3" id="KW-0689">Ribosomal protein</keyword>
<dbReference type="SUPFAM" id="SSF54821">
    <property type="entry name" value="Ribosomal protein S3 C-terminal domain"/>
    <property type="match status" value="1"/>
</dbReference>
<evidence type="ECO:0000313" key="7">
    <source>
        <dbReference type="EMBL" id="TNY17524.1"/>
    </source>
</evidence>
<dbReference type="GO" id="GO:0006412">
    <property type="term" value="P:translation"/>
    <property type="evidence" value="ECO:0007669"/>
    <property type="project" value="InterPro"/>
</dbReference>
<proteinExistence type="inferred from homology"/>
<accession>A0A5C5FNK7</accession>
<evidence type="ECO:0000256" key="2">
    <source>
        <dbReference type="ARBA" id="ARBA00010761"/>
    </source>
</evidence>
<dbReference type="InterPro" id="IPR007980">
    <property type="entry name" value="Ribosomal_uS3m_fun"/>
</dbReference>
<dbReference type="GO" id="GO:1990904">
    <property type="term" value="C:ribonucleoprotein complex"/>
    <property type="evidence" value="ECO:0007669"/>
    <property type="project" value="UniProtKB-KW"/>
</dbReference>
<gene>
    <name evidence="7" type="ORF">DMC30DRAFT_405605</name>
</gene>
<comment type="similarity">
    <text evidence="2">Belongs to the universal ribosomal protein uS3 family.</text>
</comment>
<dbReference type="GO" id="GO:0003735">
    <property type="term" value="F:structural constituent of ribosome"/>
    <property type="evidence" value="ECO:0007669"/>
    <property type="project" value="InterPro"/>
</dbReference>
<dbReference type="AlphaFoldDB" id="A0A5C5FNK7"/>
<keyword evidence="8" id="KW-1185">Reference proteome</keyword>
<evidence type="ECO:0000256" key="3">
    <source>
        <dbReference type="ARBA" id="ARBA00022980"/>
    </source>
</evidence>
<dbReference type="GO" id="GO:0005840">
    <property type="term" value="C:ribosome"/>
    <property type="evidence" value="ECO:0007669"/>
    <property type="project" value="UniProtKB-KW"/>
</dbReference>
<keyword evidence="4" id="KW-0496">Mitochondrion</keyword>
<dbReference type="InterPro" id="IPR036419">
    <property type="entry name" value="Ribosomal_S3_C_sf"/>
</dbReference>
<evidence type="ECO:0000256" key="5">
    <source>
        <dbReference type="ARBA" id="ARBA00023274"/>
    </source>
</evidence>
<dbReference type="GO" id="GO:0005739">
    <property type="term" value="C:mitochondrion"/>
    <property type="evidence" value="ECO:0007669"/>
    <property type="project" value="UniProtKB-SubCell"/>
</dbReference>
<organism evidence="7 8">
    <name type="scientific">Rhodotorula diobovata</name>
    <dbReference type="NCBI Taxonomy" id="5288"/>
    <lineage>
        <taxon>Eukaryota</taxon>
        <taxon>Fungi</taxon>
        <taxon>Dikarya</taxon>
        <taxon>Basidiomycota</taxon>
        <taxon>Pucciniomycotina</taxon>
        <taxon>Microbotryomycetes</taxon>
        <taxon>Sporidiobolales</taxon>
        <taxon>Sporidiobolaceae</taxon>
        <taxon>Rhodotorula</taxon>
    </lineage>
</organism>
<dbReference type="EMBL" id="SOZI01000195">
    <property type="protein sequence ID" value="TNY17524.1"/>
    <property type="molecule type" value="Genomic_DNA"/>
</dbReference>
<evidence type="ECO:0000313" key="8">
    <source>
        <dbReference type="Proteomes" id="UP000311382"/>
    </source>
</evidence>
<sequence>MTTTYMFDKSNRTNIMSMQRQAISIIQSFFVKFQTLVGKPVFTVSADKAVVQLFYMGTATDTLTNASIAALGDALTRCFGRTVELRLIRLNHSALDSSIFAQYLTANAGKYSFNRILDMLKGSLPTVVSEGSVDDSTVTPTSHITGVKIKLSGRLTTQRSGPRQTVQAGRLGSSAKGQFGTVDYSKHTAKNKLGAFTMKVWISQQSR</sequence>
<reference evidence="7 8" key="1">
    <citation type="submission" date="2019-03" db="EMBL/GenBank/DDBJ databases">
        <title>Rhodosporidium diobovatum UCD-FST 08-225 genome sequencing, assembly, and annotation.</title>
        <authorList>
            <person name="Fakankun I.U."/>
            <person name="Fristensky B."/>
            <person name="Levin D.B."/>
        </authorList>
    </citation>
    <scope>NUCLEOTIDE SEQUENCE [LARGE SCALE GENOMIC DNA]</scope>
    <source>
        <strain evidence="7 8">UCD-FST 08-225</strain>
    </source>
</reference>
<comment type="caution">
    <text evidence="7">The sequence shown here is derived from an EMBL/GenBank/DDBJ whole genome shotgun (WGS) entry which is preliminary data.</text>
</comment>
<dbReference type="Proteomes" id="UP000311382">
    <property type="component" value="Unassembled WGS sequence"/>
</dbReference>
<dbReference type="Pfam" id="PF05316">
    <property type="entry name" value="VAR1"/>
    <property type="match status" value="1"/>
</dbReference>
<name>A0A5C5FNK7_9BASI</name>
<comment type="subcellular location">
    <subcellularLocation>
        <location evidence="1">Mitochondrion</location>
    </subcellularLocation>
</comment>
<protein>
    <recommendedName>
        <fullName evidence="6">Small ribosomal subunit protein uS3m</fullName>
    </recommendedName>
</protein>
<evidence type="ECO:0000256" key="6">
    <source>
        <dbReference type="ARBA" id="ARBA00035157"/>
    </source>
</evidence>
<keyword evidence="5" id="KW-0687">Ribonucleoprotein</keyword>
<evidence type="ECO:0000256" key="4">
    <source>
        <dbReference type="ARBA" id="ARBA00023128"/>
    </source>
</evidence>